<evidence type="ECO:0008006" key="3">
    <source>
        <dbReference type="Google" id="ProtNLM"/>
    </source>
</evidence>
<accession>A0A7S2S8C4</accession>
<keyword evidence="1" id="KW-1133">Transmembrane helix</keyword>
<evidence type="ECO:0000256" key="1">
    <source>
        <dbReference type="SAM" id="Phobius"/>
    </source>
</evidence>
<name>A0A7S2S8C4_9STRA</name>
<keyword evidence="1" id="KW-0472">Membrane</keyword>
<evidence type="ECO:0000313" key="2">
    <source>
        <dbReference type="EMBL" id="CAD9692551.1"/>
    </source>
</evidence>
<keyword evidence="1" id="KW-0812">Transmembrane</keyword>
<dbReference type="AlphaFoldDB" id="A0A7S2S8C4"/>
<feature type="transmembrane region" description="Helical" evidence="1">
    <location>
        <begin position="473"/>
        <end position="492"/>
    </location>
</feature>
<organism evidence="2">
    <name type="scientific">Mucochytrium quahogii</name>
    <dbReference type="NCBI Taxonomy" id="96639"/>
    <lineage>
        <taxon>Eukaryota</taxon>
        <taxon>Sar</taxon>
        <taxon>Stramenopiles</taxon>
        <taxon>Bigyra</taxon>
        <taxon>Labyrinthulomycetes</taxon>
        <taxon>Thraustochytrida</taxon>
        <taxon>Thraustochytriidae</taxon>
        <taxon>Mucochytrium</taxon>
    </lineage>
</organism>
<feature type="transmembrane region" description="Helical" evidence="1">
    <location>
        <begin position="211"/>
        <end position="233"/>
    </location>
</feature>
<gene>
    <name evidence="2" type="ORF">QSP1433_LOCUS11390</name>
</gene>
<proteinExistence type="predicted"/>
<reference evidence="2" key="1">
    <citation type="submission" date="2021-01" db="EMBL/GenBank/DDBJ databases">
        <authorList>
            <person name="Corre E."/>
            <person name="Pelletier E."/>
            <person name="Niang G."/>
            <person name="Scheremetjew M."/>
            <person name="Finn R."/>
            <person name="Kale V."/>
            <person name="Holt S."/>
            <person name="Cochrane G."/>
            <person name="Meng A."/>
            <person name="Brown T."/>
            <person name="Cohen L."/>
        </authorList>
    </citation>
    <scope>NUCLEOTIDE SEQUENCE</scope>
    <source>
        <strain evidence="2">NY070348D</strain>
    </source>
</reference>
<feature type="transmembrane region" description="Helical" evidence="1">
    <location>
        <begin position="284"/>
        <end position="302"/>
    </location>
</feature>
<sequence>MAERVYGCCWKKVPGTDGQERPRRTCPFDNMQAEVQKRGLKLNPGDGELEVLNLFVAEFCEKTKLSEFISHENLYSLTHDTVQPGFKDAYLSFAAALGLNPKTIKLTPTLIEATGLSKRSVRIETIRNLRRIDRASNSARKQTFSFRWYAMLYLETTVHQVLFTVGPLMILQITLSIEFLQSSTLNPGIGLYAEDLLALHKRVSLPRISELLAVSVHGLLVISVVCNLLLALIYLELNNNPVVEKCVRMGYRLVYSVTLFVLFGFMMMQGIWVMLAAFLQPGHFLPFGASIVAFVGMVTAQYKKIHDVRTNLQKVFKEVFNENMKTQVVNMLNLHSQAKDAAKGAAKAFTDQADYEFDPNDLFTLVTSARTTVLVKEAQTSAMLPEEHNLLEPPHETTTPQEIMTREDFDMLFDILELEILPKKRDILFAYCDMEEGNGQVTRDEFLGAWGWLEEELTSSIIGQSLGLSNFQITVYIVTFAIVLVLMIIFLLNSVATFAVGGNFSSIIQSAAITALAKTSGELSNGFGAAANATNLQSEDTGKIVKGKVDEKLTVNIIMKLVGN</sequence>
<feature type="transmembrane region" description="Helical" evidence="1">
    <location>
        <begin position="253"/>
        <end position="278"/>
    </location>
</feature>
<protein>
    <recommendedName>
        <fullName evidence="3">EF-hand domain-containing protein</fullName>
    </recommendedName>
</protein>
<dbReference type="EMBL" id="HBHK01017925">
    <property type="protein sequence ID" value="CAD9692551.1"/>
    <property type="molecule type" value="Transcribed_RNA"/>
</dbReference>